<reference evidence="2 3" key="1">
    <citation type="journal article" date="2019" name="Commun. Biol.">
        <title>The bagworm genome reveals a unique fibroin gene that provides high tensile strength.</title>
        <authorList>
            <person name="Kono N."/>
            <person name="Nakamura H."/>
            <person name="Ohtoshi R."/>
            <person name="Tomita M."/>
            <person name="Numata K."/>
            <person name="Arakawa K."/>
        </authorList>
    </citation>
    <scope>NUCLEOTIDE SEQUENCE [LARGE SCALE GENOMIC DNA]</scope>
</reference>
<sequence>MQKRQKDITDKMGRRDQTNSRPKLGRTIKYHSVAIMCSRAGTGDARASSARTPDAVVRSRRPAAELRARGFVTCALMRLDTARSRVAVWRV</sequence>
<feature type="region of interest" description="Disordered" evidence="1">
    <location>
        <begin position="1"/>
        <end position="25"/>
    </location>
</feature>
<dbReference type="EMBL" id="BGZK01000454">
    <property type="protein sequence ID" value="GBP44561.1"/>
    <property type="molecule type" value="Genomic_DNA"/>
</dbReference>
<comment type="caution">
    <text evidence="2">The sequence shown here is derived from an EMBL/GenBank/DDBJ whole genome shotgun (WGS) entry which is preliminary data.</text>
</comment>
<accession>A0A4C1W0F2</accession>
<proteinExistence type="predicted"/>
<dbReference type="Proteomes" id="UP000299102">
    <property type="component" value="Unassembled WGS sequence"/>
</dbReference>
<keyword evidence="3" id="KW-1185">Reference proteome</keyword>
<evidence type="ECO:0000313" key="2">
    <source>
        <dbReference type="EMBL" id="GBP44561.1"/>
    </source>
</evidence>
<name>A0A4C1W0F2_EUMVA</name>
<evidence type="ECO:0000256" key="1">
    <source>
        <dbReference type="SAM" id="MobiDB-lite"/>
    </source>
</evidence>
<dbReference type="AlphaFoldDB" id="A0A4C1W0F2"/>
<organism evidence="2 3">
    <name type="scientific">Eumeta variegata</name>
    <name type="common">Bagworm moth</name>
    <name type="synonym">Eumeta japonica</name>
    <dbReference type="NCBI Taxonomy" id="151549"/>
    <lineage>
        <taxon>Eukaryota</taxon>
        <taxon>Metazoa</taxon>
        <taxon>Ecdysozoa</taxon>
        <taxon>Arthropoda</taxon>
        <taxon>Hexapoda</taxon>
        <taxon>Insecta</taxon>
        <taxon>Pterygota</taxon>
        <taxon>Neoptera</taxon>
        <taxon>Endopterygota</taxon>
        <taxon>Lepidoptera</taxon>
        <taxon>Glossata</taxon>
        <taxon>Ditrysia</taxon>
        <taxon>Tineoidea</taxon>
        <taxon>Psychidae</taxon>
        <taxon>Oiketicinae</taxon>
        <taxon>Eumeta</taxon>
    </lineage>
</organism>
<protein>
    <submittedName>
        <fullName evidence="2">Uncharacterized protein</fullName>
    </submittedName>
</protein>
<evidence type="ECO:0000313" key="3">
    <source>
        <dbReference type="Proteomes" id="UP000299102"/>
    </source>
</evidence>
<feature type="compositionally biased region" description="Basic and acidic residues" evidence="1">
    <location>
        <begin position="1"/>
        <end position="18"/>
    </location>
</feature>
<gene>
    <name evidence="2" type="ORF">EVAR_86785_1</name>
</gene>